<keyword evidence="3" id="KW-1185">Reference proteome</keyword>
<sequence>MAICLSLLSPNPRLAVVLLQLLQILYGSFGLHRIFYIRDHGPIIEIFFLIIVIILFLILFL</sequence>
<dbReference type="Proteomes" id="UP000265703">
    <property type="component" value="Unassembled WGS sequence"/>
</dbReference>
<feature type="transmembrane region" description="Helical" evidence="1">
    <location>
        <begin position="12"/>
        <end position="31"/>
    </location>
</feature>
<evidence type="ECO:0000256" key="1">
    <source>
        <dbReference type="SAM" id="Phobius"/>
    </source>
</evidence>
<keyword evidence="1" id="KW-1133">Transmembrane helix</keyword>
<name>A0A397S8C1_9GLOM</name>
<feature type="transmembrane region" description="Helical" evidence="1">
    <location>
        <begin position="43"/>
        <end position="60"/>
    </location>
</feature>
<keyword evidence="1" id="KW-0472">Membrane</keyword>
<dbReference type="AlphaFoldDB" id="A0A397S8C1"/>
<evidence type="ECO:0000313" key="2">
    <source>
        <dbReference type="EMBL" id="RIA82570.1"/>
    </source>
</evidence>
<accession>A0A397S8C1</accession>
<organism evidence="2 3">
    <name type="scientific">Glomus cerebriforme</name>
    <dbReference type="NCBI Taxonomy" id="658196"/>
    <lineage>
        <taxon>Eukaryota</taxon>
        <taxon>Fungi</taxon>
        <taxon>Fungi incertae sedis</taxon>
        <taxon>Mucoromycota</taxon>
        <taxon>Glomeromycotina</taxon>
        <taxon>Glomeromycetes</taxon>
        <taxon>Glomerales</taxon>
        <taxon>Glomeraceae</taxon>
        <taxon>Glomus</taxon>
    </lineage>
</organism>
<feature type="non-terminal residue" evidence="2">
    <location>
        <position position="61"/>
    </location>
</feature>
<keyword evidence="1" id="KW-0812">Transmembrane</keyword>
<protein>
    <submittedName>
        <fullName evidence="2">Uncharacterized protein</fullName>
    </submittedName>
</protein>
<evidence type="ECO:0000313" key="3">
    <source>
        <dbReference type="Proteomes" id="UP000265703"/>
    </source>
</evidence>
<proteinExistence type="predicted"/>
<gene>
    <name evidence="2" type="ORF">C1645_788125</name>
</gene>
<dbReference type="EMBL" id="QKYT01000653">
    <property type="protein sequence ID" value="RIA82570.1"/>
    <property type="molecule type" value="Genomic_DNA"/>
</dbReference>
<comment type="caution">
    <text evidence="2">The sequence shown here is derived from an EMBL/GenBank/DDBJ whole genome shotgun (WGS) entry which is preliminary data.</text>
</comment>
<reference evidence="2 3" key="1">
    <citation type="submission" date="2018-06" db="EMBL/GenBank/DDBJ databases">
        <title>Comparative genomics reveals the genomic features of Rhizophagus irregularis, R. cerebriforme, R. diaphanum and Gigaspora rosea, and their symbiotic lifestyle signature.</title>
        <authorList>
            <person name="Morin E."/>
            <person name="San Clemente H."/>
            <person name="Chen E.C.H."/>
            <person name="De La Providencia I."/>
            <person name="Hainaut M."/>
            <person name="Kuo A."/>
            <person name="Kohler A."/>
            <person name="Murat C."/>
            <person name="Tang N."/>
            <person name="Roy S."/>
            <person name="Loubradou J."/>
            <person name="Henrissat B."/>
            <person name="Grigoriev I.V."/>
            <person name="Corradi N."/>
            <person name="Roux C."/>
            <person name="Martin F.M."/>
        </authorList>
    </citation>
    <scope>NUCLEOTIDE SEQUENCE [LARGE SCALE GENOMIC DNA]</scope>
    <source>
        <strain evidence="2 3">DAOM 227022</strain>
    </source>
</reference>